<keyword evidence="1" id="KW-0812">Transmembrane</keyword>
<name>A0A8D9ADQ1_9HEMI</name>
<proteinExistence type="predicted"/>
<dbReference type="EMBL" id="HBUF01565949">
    <property type="protein sequence ID" value="CAG6764513.1"/>
    <property type="molecule type" value="Transcribed_RNA"/>
</dbReference>
<evidence type="ECO:0000256" key="1">
    <source>
        <dbReference type="SAM" id="Phobius"/>
    </source>
</evidence>
<accession>A0A8D9ADQ1</accession>
<keyword evidence="1" id="KW-1133">Transmembrane helix</keyword>
<dbReference type="AlphaFoldDB" id="A0A8D9ADQ1"/>
<sequence length="110" mass="13223">MFQSCDFIALFVRPLSFGLWTLSFSLFCFIINNINPLTTIILMLRFFFHFVSFHAFVYTLLPIYTLAIIFISLFYLRLSIELRCFFFLLFSLKELESTRKYYSCNLLFNN</sequence>
<keyword evidence="1" id="KW-0472">Membrane</keyword>
<protein>
    <submittedName>
        <fullName evidence="2">Uncharacterized protein</fullName>
    </submittedName>
</protein>
<reference evidence="2" key="1">
    <citation type="submission" date="2021-05" db="EMBL/GenBank/DDBJ databases">
        <authorList>
            <person name="Alioto T."/>
            <person name="Alioto T."/>
            <person name="Gomez Garrido J."/>
        </authorList>
    </citation>
    <scope>NUCLEOTIDE SEQUENCE</scope>
</reference>
<organism evidence="2">
    <name type="scientific">Cacopsylla melanoneura</name>
    <dbReference type="NCBI Taxonomy" id="428564"/>
    <lineage>
        <taxon>Eukaryota</taxon>
        <taxon>Metazoa</taxon>
        <taxon>Ecdysozoa</taxon>
        <taxon>Arthropoda</taxon>
        <taxon>Hexapoda</taxon>
        <taxon>Insecta</taxon>
        <taxon>Pterygota</taxon>
        <taxon>Neoptera</taxon>
        <taxon>Paraneoptera</taxon>
        <taxon>Hemiptera</taxon>
        <taxon>Sternorrhyncha</taxon>
        <taxon>Psylloidea</taxon>
        <taxon>Psyllidae</taxon>
        <taxon>Psyllinae</taxon>
        <taxon>Cacopsylla</taxon>
    </lineage>
</organism>
<feature type="transmembrane region" description="Helical" evidence="1">
    <location>
        <begin position="17"/>
        <end position="35"/>
    </location>
</feature>
<evidence type="ECO:0000313" key="2">
    <source>
        <dbReference type="EMBL" id="CAG6764513.1"/>
    </source>
</evidence>